<dbReference type="Proteomes" id="UP000757232">
    <property type="component" value="Unassembled WGS sequence"/>
</dbReference>
<accession>A0A9Q5NAA2</accession>
<name>A0A9Q5NAA2_SANBA</name>
<proteinExistence type="predicted"/>
<evidence type="ECO:0000313" key="1">
    <source>
        <dbReference type="EMBL" id="OCB89521.1"/>
    </source>
</evidence>
<reference evidence="1" key="1">
    <citation type="submission" date="2016-06" db="EMBL/GenBank/DDBJ databases">
        <title>Draft Genome sequence of the fungus Inonotus baumii.</title>
        <authorList>
            <person name="Zhu H."/>
            <person name="Lin W."/>
        </authorList>
    </citation>
    <scope>NUCLEOTIDE SEQUENCE</scope>
    <source>
        <strain evidence="1">821</strain>
    </source>
</reference>
<gene>
    <name evidence="1" type="ORF">A7U60_g3316</name>
</gene>
<sequence length="130" mass="14664">MQAFMSFSPFVHGTKIETKSGMDQSHTARDSRWVGFWRDMPRNRSATKVVSCACMQRQVPRRFPPTSRKHETINKPVLTGIDTAARGVWAAVILRVCKATTLTLTTSPNAIHRPAPLPDFDELKSRDQLL</sequence>
<evidence type="ECO:0000313" key="2">
    <source>
        <dbReference type="Proteomes" id="UP000757232"/>
    </source>
</evidence>
<dbReference type="EMBL" id="LNZH02000154">
    <property type="protein sequence ID" value="OCB89521.1"/>
    <property type="molecule type" value="Genomic_DNA"/>
</dbReference>
<comment type="caution">
    <text evidence="1">The sequence shown here is derived from an EMBL/GenBank/DDBJ whole genome shotgun (WGS) entry which is preliminary data.</text>
</comment>
<keyword evidence="2" id="KW-1185">Reference proteome</keyword>
<dbReference type="AlphaFoldDB" id="A0A9Q5NAA2"/>
<protein>
    <submittedName>
        <fullName evidence="1">Uncharacterized protein</fullName>
    </submittedName>
</protein>
<organism evidence="1 2">
    <name type="scientific">Sanghuangporus baumii</name>
    <name type="common">Phellinus baumii</name>
    <dbReference type="NCBI Taxonomy" id="108892"/>
    <lineage>
        <taxon>Eukaryota</taxon>
        <taxon>Fungi</taxon>
        <taxon>Dikarya</taxon>
        <taxon>Basidiomycota</taxon>
        <taxon>Agaricomycotina</taxon>
        <taxon>Agaricomycetes</taxon>
        <taxon>Hymenochaetales</taxon>
        <taxon>Hymenochaetaceae</taxon>
        <taxon>Sanghuangporus</taxon>
    </lineage>
</organism>